<organism evidence="1 2">
    <name type="scientific">Deinobacterium chartae</name>
    <dbReference type="NCBI Taxonomy" id="521158"/>
    <lineage>
        <taxon>Bacteria</taxon>
        <taxon>Thermotogati</taxon>
        <taxon>Deinococcota</taxon>
        <taxon>Deinococci</taxon>
        <taxon>Deinococcales</taxon>
        <taxon>Deinococcaceae</taxon>
        <taxon>Deinobacterium</taxon>
    </lineage>
</organism>
<dbReference type="AlphaFoldDB" id="A0A841HXC2"/>
<dbReference type="PANTHER" id="PTHR41913">
    <property type="entry name" value="DUF1684 DOMAIN-CONTAINING PROTEIN"/>
    <property type="match status" value="1"/>
</dbReference>
<evidence type="ECO:0000313" key="1">
    <source>
        <dbReference type="EMBL" id="MBB6097294.1"/>
    </source>
</evidence>
<name>A0A841HXC2_9DEIO</name>
<dbReference type="InterPro" id="IPR012467">
    <property type="entry name" value="DUF1684"/>
</dbReference>
<evidence type="ECO:0000313" key="2">
    <source>
        <dbReference type="Proteomes" id="UP000569951"/>
    </source>
</evidence>
<comment type="caution">
    <text evidence="1">The sequence shown here is derived from an EMBL/GenBank/DDBJ whole genome shotgun (WGS) entry which is preliminary data.</text>
</comment>
<dbReference type="Pfam" id="PF07920">
    <property type="entry name" value="DUF1684"/>
    <property type="match status" value="1"/>
</dbReference>
<reference evidence="1 2" key="1">
    <citation type="submission" date="2020-08" db="EMBL/GenBank/DDBJ databases">
        <title>Genomic Encyclopedia of Type Strains, Phase IV (KMG-IV): sequencing the most valuable type-strain genomes for metagenomic binning, comparative biology and taxonomic classification.</title>
        <authorList>
            <person name="Goeker M."/>
        </authorList>
    </citation>
    <scope>NUCLEOTIDE SEQUENCE [LARGE SCALE GENOMIC DNA]</scope>
    <source>
        <strain evidence="1 2">DSM 21458</strain>
    </source>
</reference>
<keyword evidence="2" id="KW-1185">Reference proteome</keyword>
<gene>
    <name evidence="1" type="ORF">HNR42_000708</name>
</gene>
<evidence type="ECO:0008006" key="3">
    <source>
        <dbReference type="Google" id="ProtNLM"/>
    </source>
</evidence>
<dbReference type="Proteomes" id="UP000569951">
    <property type="component" value="Unassembled WGS sequence"/>
</dbReference>
<proteinExistence type="predicted"/>
<sequence length="177" mass="19887">MTATSPLPTPEELRARFAAHEARIRDQVLPEDLRAGFDGLKFFEPDPAYQVIAHGTLEQTPSVVEMITTRGEQRAFHRWGRVRFTLPGGEASLAVFGPVSDATPQRLFTSFRDRTSGRETYAAGRSVAVTRDGDAFVIDFNEAYNFYCAYGDRWNCALPPAENWLDLEIRAGEKAYH</sequence>
<protein>
    <recommendedName>
        <fullName evidence="3">DUF1684 domain-containing protein</fullName>
    </recommendedName>
</protein>
<accession>A0A841HXC2</accession>
<dbReference type="EMBL" id="JACHHG010000002">
    <property type="protein sequence ID" value="MBB6097294.1"/>
    <property type="molecule type" value="Genomic_DNA"/>
</dbReference>
<dbReference type="PANTHER" id="PTHR41913:SF1">
    <property type="entry name" value="DUF1684 DOMAIN-CONTAINING PROTEIN"/>
    <property type="match status" value="1"/>
</dbReference>
<dbReference type="RefSeq" id="WP_221276878.1">
    <property type="nucleotide sequence ID" value="NZ_JACHHG010000002.1"/>
</dbReference>